<dbReference type="Pfam" id="PF23750">
    <property type="entry name" value="RsgI_M"/>
    <property type="match status" value="1"/>
</dbReference>
<dbReference type="RefSeq" id="WP_306976725.1">
    <property type="nucleotide sequence ID" value="NZ_JAUSTQ010000007.1"/>
</dbReference>
<dbReference type="InterPro" id="IPR055431">
    <property type="entry name" value="RsgI_M"/>
</dbReference>
<reference evidence="8 9" key="1">
    <citation type="submission" date="2023-07" db="EMBL/GenBank/DDBJ databases">
        <title>Genomic Encyclopedia of Type Strains, Phase IV (KMG-IV): sequencing the most valuable type-strain genomes for metagenomic binning, comparative biology and taxonomic classification.</title>
        <authorList>
            <person name="Goeker M."/>
        </authorList>
    </citation>
    <scope>NUCLEOTIDE SEQUENCE [LARGE SCALE GENOMIC DNA]</scope>
    <source>
        <strain evidence="8 9">DSM 16460</strain>
    </source>
</reference>
<evidence type="ECO:0000256" key="6">
    <source>
        <dbReference type="SAM" id="MobiDB-lite"/>
    </source>
</evidence>
<gene>
    <name evidence="8" type="ORF">J2S77_001884</name>
</gene>
<keyword evidence="4" id="KW-1133">Transmembrane helix</keyword>
<name>A0ABT9VG02_9BACI</name>
<feature type="compositionally biased region" description="Basic and acidic residues" evidence="6">
    <location>
        <begin position="366"/>
        <end position="392"/>
    </location>
</feature>
<dbReference type="Proteomes" id="UP001224359">
    <property type="component" value="Unassembled WGS sequence"/>
</dbReference>
<feature type="compositionally biased region" description="Basic and acidic residues" evidence="6">
    <location>
        <begin position="426"/>
        <end position="450"/>
    </location>
</feature>
<feature type="compositionally biased region" description="Basic and acidic residues" evidence="6">
    <location>
        <begin position="268"/>
        <end position="324"/>
    </location>
</feature>
<accession>A0ABT9VG02</accession>
<evidence type="ECO:0000256" key="2">
    <source>
        <dbReference type="ARBA" id="ARBA00022475"/>
    </source>
</evidence>
<dbReference type="PROSITE" id="PS51849">
    <property type="entry name" value="RSGI_N"/>
    <property type="match status" value="1"/>
</dbReference>
<evidence type="ECO:0000256" key="5">
    <source>
        <dbReference type="ARBA" id="ARBA00023136"/>
    </source>
</evidence>
<organism evidence="8 9">
    <name type="scientific">Alkalibacillus salilacus</name>
    <dbReference type="NCBI Taxonomy" id="284582"/>
    <lineage>
        <taxon>Bacteria</taxon>
        <taxon>Bacillati</taxon>
        <taxon>Bacillota</taxon>
        <taxon>Bacilli</taxon>
        <taxon>Bacillales</taxon>
        <taxon>Bacillaceae</taxon>
        <taxon>Alkalibacillus</taxon>
    </lineage>
</organism>
<keyword evidence="3" id="KW-0812">Transmembrane</keyword>
<evidence type="ECO:0000256" key="1">
    <source>
        <dbReference type="ARBA" id="ARBA00004162"/>
    </source>
</evidence>
<dbReference type="EMBL" id="JAUSTQ010000007">
    <property type="protein sequence ID" value="MDQ0159897.1"/>
    <property type="molecule type" value="Genomic_DNA"/>
</dbReference>
<protein>
    <recommendedName>
        <fullName evidence="7">RsgI N-terminal anti-sigma domain-containing protein</fullName>
    </recommendedName>
</protein>
<proteinExistence type="predicted"/>
<keyword evidence="2" id="KW-1003">Cell membrane</keyword>
<comment type="caution">
    <text evidence="8">The sequence shown here is derived from an EMBL/GenBank/DDBJ whole genome shotgun (WGS) entry which is preliminary data.</text>
</comment>
<keyword evidence="9" id="KW-1185">Reference proteome</keyword>
<feature type="compositionally biased region" description="Basic and acidic residues" evidence="6">
    <location>
        <begin position="400"/>
        <end position="416"/>
    </location>
</feature>
<feature type="region of interest" description="Disordered" evidence="6">
    <location>
        <begin position="224"/>
        <end position="477"/>
    </location>
</feature>
<comment type="subcellular location">
    <subcellularLocation>
        <location evidence="1">Cell membrane</location>
        <topology evidence="1">Single-pass membrane protein</topology>
    </subcellularLocation>
</comment>
<evidence type="ECO:0000313" key="9">
    <source>
        <dbReference type="Proteomes" id="UP001224359"/>
    </source>
</evidence>
<evidence type="ECO:0000313" key="8">
    <source>
        <dbReference type="EMBL" id="MDQ0159897.1"/>
    </source>
</evidence>
<evidence type="ECO:0000256" key="3">
    <source>
        <dbReference type="ARBA" id="ARBA00022692"/>
    </source>
</evidence>
<dbReference type="InterPro" id="IPR024449">
    <property type="entry name" value="Anti-sigma_RsgI_N"/>
</dbReference>
<evidence type="ECO:0000256" key="4">
    <source>
        <dbReference type="ARBA" id="ARBA00022989"/>
    </source>
</evidence>
<keyword evidence="5" id="KW-0472">Membrane</keyword>
<dbReference type="Pfam" id="PF12791">
    <property type="entry name" value="RsgI_N"/>
    <property type="match status" value="1"/>
</dbReference>
<feature type="compositionally biased region" description="Basic and acidic residues" evidence="6">
    <location>
        <begin position="338"/>
        <end position="354"/>
    </location>
</feature>
<evidence type="ECO:0000259" key="7">
    <source>
        <dbReference type="PROSITE" id="PS51849"/>
    </source>
</evidence>
<feature type="compositionally biased region" description="Acidic residues" evidence="6">
    <location>
        <begin position="227"/>
        <end position="237"/>
    </location>
</feature>
<sequence>MKGIVVERKKRYAIMMTAEGGFYKTKIDSSHAIGEEVQFTPLNEQSGLLSILRSYVSSPQLKAAAAILLCLAIIYPLLSWTNGSSETYAYVNIDINPSLSFEVDDSYQIIDAHAINEDGSELLSEMGDLQGESLEEISSSIMTLSQEKGYLDVDGNILLGVNYAGNQSNNNDTYLESLSNDLATEFNQDYEFTWFEVPNEIREQAEQEGTSMNILFASNQLMNQTSDESDQDSDQTESSDHKDSSDGEDQSNNQTKADHSSSENQDSNQKESMNEKFKKFFERMNRDELPSGLRDKFTDSQSEEKEQEDQTKDTQNKGSQKSDGHPVFGDEGPPGQSKKNEDSHKNKGSEKLDGHPVFGDDGPPGHNKDENESKDKQQTSDQQDRERDTNDKESDEERNDQEKDNASNKSDDHPVFGDDGPPGHNKNKEESEEKEQLPEDRDRETDKKESDQEDSEEEDGHPVFGNDGPPGQSNDED</sequence>
<feature type="domain" description="RsgI N-terminal anti-sigma" evidence="7">
    <location>
        <begin position="1"/>
        <end position="48"/>
    </location>
</feature>